<reference evidence="2" key="2">
    <citation type="submission" date="2025-08" db="UniProtKB">
        <authorList>
            <consortium name="RefSeq"/>
        </authorList>
    </citation>
    <scope>IDENTIFICATION</scope>
    <source>
        <tissue evidence="2">Leaf</tissue>
    </source>
</reference>
<accession>A0AC58UCI9</accession>
<keyword evidence="1" id="KW-1185">Reference proteome</keyword>
<evidence type="ECO:0000313" key="1">
    <source>
        <dbReference type="Proteomes" id="UP000790787"/>
    </source>
</evidence>
<dbReference type="RefSeq" id="XP_075107186.1">
    <property type="nucleotide sequence ID" value="XM_075251085.1"/>
</dbReference>
<gene>
    <name evidence="2" type="primary">LOC142180150</name>
</gene>
<organism evidence="1 2">
    <name type="scientific">Nicotiana tabacum</name>
    <name type="common">Common tobacco</name>
    <dbReference type="NCBI Taxonomy" id="4097"/>
    <lineage>
        <taxon>Eukaryota</taxon>
        <taxon>Viridiplantae</taxon>
        <taxon>Streptophyta</taxon>
        <taxon>Embryophyta</taxon>
        <taxon>Tracheophyta</taxon>
        <taxon>Spermatophyta</taxon>
        <taxon>Magnoliopsida</taxon>
        <taxon>eudicotyledons</taxon>
        <taxon>Gunneridae</taxon>
        <taxon>Pentapetalae</taxon>
        <taxon>asterids</taxon>
        <taxon>lamiids</taxon>
        <taxon>Solanales</taxon>
        <taxon>Solanaceae</taxon>
        <taxon>Nicotianoideae</taxon>
        <taxon>Nicotianeae</taxon>
        <taxon>Nicotiana</taxon>
    </lineage>
</organism>
<evidence type="ECO:0000313" key="2">
    <source>
        <dbReference type="RefSeq" id="XP_075107186.1"/>
    </source>
</evidence>
<dbReference type="Proteomes" id="UP000790787">
    <property type="component" value="Chromosome 4"/>
</dbReference>
<reference evidence="1" key="1">
    <citation type="journal article" date="2014" name="Nat. Commun.">
        <title>The tobacco genome sequence and its comparison with those of tomato and potato.</title>
        <authorList>
            <person name="Sierro N."/>
            <person name="Battey J.N."/>
            <person name="Ouadi S."/>
            <person name="Bakaher N."/>
            <person name="Bovet L."/>
            <person name="Willig A."/>
            <person name="Goepfert S."/>
            <person name="Peitsch M.C."/>
            <person name="Ivanov N.V."/>
        </authorList>
    </citation>
    <scope>NUCLEOTIDE SEQUENCE [LARGE SCALE GENOMIC DNA]</scope>
</reference>
<proteinExistence type="predicted"/>
<sequence length="466" mass="53532">MITNREEKLGGRSHRLEESMDFIECLNECGLPDAGFTGAKHNCHTPIQILLRSCSDHAPLLVKLHHEDIQGARYFKFLNFWTEHPDFIQTVQNIWSIYIQGNALFILQQKIKNTTKFNEGDANTAYFHATIKEKRRKLTIRRIQDGEGNWLEDYESFAEGIVNFYKNLFSEDSSNTDFRELDCIERCITDEDNTRISAIPTLQEVTDIVLSIDANSSPGHDGLSGMFYHKCWDIISEDVYNAVKAVFRGSTLTKFYTHTCIVMIPKVDHPQSFSDLRPISLYGTILFCNENKRSMRLVLSTLTEYEKISRQLINKNKSCFAMSTKTNLVTINRMKAITGMKYQKFPIKYLGCPLTTGRNKIEFYSDIVNKVIGRIRGWHTKLLSTGGRAILIRHVLLALPIHLLAAMNPPKGTLELIEKFVAKFFWSGQDSGGKYYWAAWKNLCYPYCEGDANFRRLSDTCKAFRA</sequence>
<name>A0AC58UCI9_TOBAC</name>
<protein>
    <submittedName>
        <fullName evidence="2">Uncharacterized protein LOC142180150</fullName>
    </submittedName>
</protein>